<dbReference type="InterPro" id="IPR011990">
    <property type="entry name" value="TPR-like_helical_dom_sf"/>
</dbReference>
<dbReference type="AlphaFoldDB" id="A0AAV7E132"/>
<feature type="repeat" description="PPR" evidence="2">
    <location>
        <begin position="233"/>
        <end position="267"/>
    </location>
</feature>
<dbReference type="InterPro" id="IPR046960">
    <property type="entry name" value="PPR_At4g14850-like_plant"/>
</dbReference>
<reference evidence="3 4" key="1">
    <citation type="submission" date="2021-07" db="EMBL/GenBank/DDBJ databases">
        <title>The Aristolochia fimbriata genome: insights into angiosperm evolution, floral development and chemical biosynthesis.</title>
        <authorList>
            <person name="Jiao Y."/>
        </authorList>
    </citation>
    <scope>NUCLEOTIDE SEQUENCE [LARGE SCALE GENOMIC DNA]</scope>
    <source>
        <strain evidence="3">IBCAS-2021</strain>
        <tissue evidence="3">Leaf</tissue>
    </source>
</reference>
<dbReference type="PROSITE" id="PS51375">
    <property type="entry name" value="PPR"/>
    <property type="match status" value="3"/>
</dbReference>
<dbReference type="FunFam" id="1.25.40.10:FF:000285">
    <property type="entry name" value="Pentatricopeptide repeat-containing protein, chloroplastic"/>
    <property type="match status" value="1"/>
</dbReference>
<keyword evidence="4" id="KW-1185">Reference proteome</keyword>
<name>A0AAV7E132_ARIFI</name>
<dbReference type="Pfam" id="PF01535">
    <property type="entry name" value="PPR"/>
    <property type="match status" value="2"/>
</dbReference>
<dbReference type="GO" id="GO:0003723">
    <property type="term" value="F:RNA binding"/>
    <property type="evidence" value="ECO:0007669"/>
    <property type="project" value="InterPro"/>
</dbReference>
<dbReference type="GO" id="GO:0009451">
    <property type="term" value="P:RNA modification"/>
    <property type="evidence" value="ECO:0007669"/>
    <property type="project" value="InterPro"/>
</dbReference>
<evidence type="ECO:0000256" key="1">
    <source>
        <dbReference type="ARBA" id="ARBA00022737"/>
    </source>
</evidence>
<feature type="repeat" description="PPR" evidence="2">
    <location>
        <begin position="132"/>
        <end position="166"/>
    </location>
</feature>
<keyword evidence="1" id="KW-0677">Repeat</keyword>
<dbReference type="PANTHER" id="PTHR47926:SF453">
    <property type="entry name" value="PENTATRICOPEPTIDE REPEAT (PPR) SUPERFAMILY PROTEIN"/>
    <property type="match status" value="1"/>
</dbReference>
<dbReference type="InterPro" id="IPR002885">
    <property type="entry name" value="PPR_rpt"/>
</dbReference>
<comment type="caution">
    <text evidence="3">The sequence shown here is derived from an EMBL/GenBank/DDBJ whole genome shotgun (WGS) entry which is preliminary data.</text>
</comment>
<evidence type="ECO:0000313" key="4">
    <source>
        <dbReference type="Proteomes" id="UP000825729"/>
    </source>
</evidence>
<dbReference type="Pfam" id="PF13041">
    <property type="entry name" value="PPR_2"/>
    <property type="match status" value="1"/>
</dbReference>
<dbReference type="NCBIfam" id="TIGR00756">
    <property type="entry name" value="PPR"/>
    <property type="match status" value="3"/>
</dbReference>
<feature type="repeat" description="PPR" evidence="2">
    <location>
        <begin position="97"/>
        <end position="131"/>
    </location>
</feature>
<evidence type="ECO:0000313" key="3">
    <source>
        <dbReference type="EMBL" id="KAG9442478.1"/>
    </source>
</evidence>
<dbReference type="Proteomes" id="UP000825729">
    <property type="component" value="Unassembled WGS sequence"/>
</dbReference>
<protein>
    <recommendedName>
        <fullName evidence="5">Pentatricopeptide repeat-containing protein</fullName>
    </recommendedName>
</protein>
<dbReference type="Gene3D" id="1.25.40.10">
    <property type="entry name" value="Tetratricopeptide repeat domain"/>
    <property type="match status" value="2"/>
</dbReference>
<organism evidence="3 4">
    <name type="scientific">Aristolochia fimbriata</name>
    <name type="common">White veined hardy Dutchman's pipe vine</name>
    <dbReference type="NCBI Taxonomy" id="158543"/>
    <lineage>
        <taxon>Eukaryota</taxon>
        <taxon>Viridiplantae</taxon>
        <taxon>Streptophyta</taxon>
        <taxon>Embryophyta</taxon>
        <taxon>Tracheophyta</taxon>
        <taxon>Spermatophyta</taxon>
        <taxon>Magnoliopsida</taxon>
        <taxon>Magnoliidae</taxon>
        <taxon>Piperales</taxon>
        <taxon>Aristolochiaceae</taxon>
        <taxon>Aristolochia</taxon>
    </lineage>
</organism>
<dbReference type="EMBL" id="JAINDJ010000007">
    <property type="protein sequence ID" value="KAG9442478.1"/>
    <property type="molecule type" value="Genomic_DNA"/>
</dbReference>
<evidence type="ECO:0000256" key="2">
    <source>
        <dbReference type="PROSITE-ProRule" id="PRU00708"/>
    </source>
</evidence>
<evidence type="ECO:0008006" key="5">
    <source>
        <dbReference type="Google" id="ProtNLM"/>
    </source>
</evidence>
<gene>
    <name evidence="3" type="ORF">H6P81_018332</name>
</gene>
<proteinExistence type="predicted"/>
<dbReference type="PANTHER" id="PTHR47926">
    <property type="entry name" value="PENTATRICOPEPTIDE REPEAT-CONTAINING PROTEIN"/>
    <property type="match status" value="1"/>
</dbReference>
<accession>A0AAV7E132</accession>
<sequence>MSRPTAFVWNWLTSASAFHGNSESILLFLQMQEAGIWANKFTFSSILKACVGLLDVNKGKELHCIITRMGFECETMVGNEESSVLFERMKSEGLEPNEFTWNAMIAGLAHSGEFRKASHLLLRMKEEGLNPDLVTSNALISGFSQNHQIVEAIEFFHCMLAKGIKPNSVTFAALCPVCGSTGSLERGRCIHGLIYRSGSVLNVFTGSALIDMYTKCGSIQNARKVFDCILERNTAVWNTMIGCYGKHGLVEDSINLFERMVEEGVRPNQVLCSFKMM</sequence>